<proteinExistence type="inferred from homology"/>
<feature type="compositionally biased region" description="Basic and acidic residues" evidence="7">
    <location>
        <begin position="62"/>
        <end position="81"/>
    </location>
</feature>
<comment type="subcellular location">
    <subcellularLocation>
        <location evidence="6">Membrane</location>
        <topology evidence="6">Single-pass membrane protein</topology>
    </subcellularLocation>
    <subcellularLocation>
        <location evidence="6">Endoplasmic reticulum membrane</location>
        <topology evidence="6">Single-pass membrane protein</topology>
    </subcellularLocation>
</comment>
<feature type="compositionally biased region" description="Basic and acidic residues" evidence="7">
    <location>
        <begin position="1"/>
        <end position="14"/>
    </location>
</feature>
<gene>
    <name evidence="8" type="ORF">O9K51_09261</name>
</gene>
<sequence>MVFPDKKLQQHERPALQGPRIAGASRHEPPRTRAKATTTTTTFPPWRAQTLEQRRRNAKFAKVQEAKMGKSDDQLKKRTKETPKAPISMFWIVLLGFIVFGGLVFEALSRMFGQ</sequence>
<evidence type="ECO:0000256" key="4">
    <source>
        <dbReference type="ARBA" id="ARBA00022989"/>
    </source>
</evidence>
<evidence type="ECO:0000256" key="3">
    <source>
        <dbReference type="ARBA" id="ARBA00022824"/>
    </source>
</evidence>
<comment type="similarity">
    <text evidence="1 6">Belongs to the RAMP4 family.</text>
</comment>
<evidence type="ECO:0000256" key="5">
    <source>
        <dbReference type="ARBA" id="ARBA00023136"/>
    </source>
</evidence>
<dbReference type="GO" id="GO:0005789">
    <property type="term" value="C:endoplasmic reticulum membrane"/>
    <property type="evidence" value="ECO:0007669"/>
    <property type="project" value="UniProtKB-SubCell"/>
</dbReference>
<dbReference type="AlphaFoldDB" id="A0AB34FJ35"/>
<reference evidence="8" key="1">
    <citation type="submission" date="2023-01" db="EMBL/GenBank/DDBJ databases">
        <title>The growth and conidiation of Purpureocillium lavendulum are regulated by nitrogen source and histone H3K14 acetylation.</title>
        <authorList>
            <person name="Tang P."/>
            <person name="Han J."/>
            <person name="Zhang C."/>
            <person name="Tang P."/>
            <person name="Qi F."/>
            <person name="Zhang K."/>
            <person name="Liang L."/>
        </authorList>
    </citation>
    <scope>NUCLEOTIDE SEQUENCE</scope>
    <source>
        <strain evidence="8">YMF1.00683</strain>
    </source>
</reference>
<dbReference type="Proteomes" id="UP001163105">
    <property type="component" value="Unassembled WGS sequence"/>
</dbReference>
<evidence type="ECO:0000313" key="9">
    <source>
        <dbReference type="Proteomes" id="UP001163105"/>
    </source>
</evidence>
<comment type="function">
    <text evidence="6">Interacts with target proteins during translocation into the lumen of the endoplasmic reticulum. Protects unfolded target proteins against degradation and facilitate correct glycosylation.</text>
</comment>
<keyword evidence="4 6" id="KW-1133">Transmembrane helix</keyword>
<evidence type="ECO:0000256" key="1">
    <source>
        <dbReference type="ARBA" id="ARBA00005500"/>
    </source>
</evidence>
<dbReference type="EMBL" id="JAQHRD010000008">
    <property type="protein sequence ID" value="KAJ6438666.1"/>
    <property type="molecule type" value="Genomic_DNA"/>
</dbReference>
<keyword evidence="2 6" id="KW-0812">Transmembrane</keyword>
<keyword evidence="3 6" id="KW-0256">Endoplasmic reticulum</keyword>
<evidence type="ECO:0000256" key="2">
    <source>
        <dbReference type="ARBA" id="ARBA00022692"/>
    </source>
</evidence>
<name>A0AB34FJ35_9HYPO</name>
<dbReference type="Pfam" id="PF06624">
    <property type="entry name" value="RAMP4"/>
    <property type="match status" value="1"/>
</dbReference>
<dbReference type="InterPro" id="IPR010580">
    <property type="entry name" value="ER_stress-assoc"/>
</dbReference>
<evidence type="ECO:0000256" key="6">
    <source>
        <dbReference type="RuleBase" id="RU364120"/>
    </source>
</evidence>
<protein>
    <recommendedName>
        <fullName evidence="6">Stress-associated endoplasmic reticulum protein</fullName>
    </recommendedName>
</protein>
<keyword evidence="5 6" id="KW-0472">Membrane</keyword>
<feature type="transmembrane region" description="Helical" evidence="6">
    <location>
        <begin position="85"/>
        <end position="105"/>
    </location>
</feature>
<evidence type="ECO:0000313" key="8">
    <source>
        <dbReference type="EMBL" id="KAJ6438666.1"/>
    </source>
</evidence>
<organism evidence="8 9">
    <name type="scientific">Purpureocillium lavendulum</name>
    <dbReference type="NCBI Taxonomy" id="1247861"/>
    <lineage>
        <taxon>Eukaryota</taxon>
        <taxon>Fungi</taxon>
        <taxon>Dikarya</taxon>
        <taxon>Ascomycota</taxon>
        <taxon>Pezizomycotina</taxon>
        <taxon>Sordariomycetes</taxon>
        <taxon>Hypocreomycetidae</taxon>
        <taxon>Hypocreales</taxon>
        <taxon>Ophiocordycipitaceae</taxon>
        <taxon>Purpureocillium</taxon>
    </lineage>
</organism>
<feature type="region of interest" description="Disordered" evidence="7">
    <location>
        <begin position="60"/>
        <end position="81"/>
    </location>
</feature>
<accession>A0AB34FJ35</accession>
<keyword evidence="9" id="KW-1185">Reference proteome</keyword>
<comment type="caution">
    <text evidence="8">The sequence shown here is derived from an EMBL/GenBank/DDBJ whole genome shotgun (WGS) entry which is preliminary data.</text>
</comment>
<feature type="region of interest" description="Disordered" evidence="7">
    <location>
        <begin position="1"/>
        <end position="43"/>
    </location>
</feature>
<evidence type="ECO:0000256" key="7">
    <source>
        <dbReference type="SAM" id="MobiDB-lite"/>
    </source>
</evidence>